<gene>
    <name evidence="21" type="ORF">SLEP1_g55720</name>
</gene>
<evidence type="ECO:0000256" key="10">
    <source>
        <dbReference type="ARBA" id="ARBA00022842"/>
    </source>
</evidence>
<keyword evidence="11" id="KW-0229">DNA integration</keyword>
<dbReference type="PROSITE" id="PS50994">
    <property type="entry name" value="INTEGRASE"/>
    <property type="match status" value="1"/>
</dbReference>
<keyword evidence="2" id="KW-0645">Protease</keyword>
<dbReference type="InterPro" id="IPR056924">
    <property type="entry name" value="SH3_Tf2-1"/>
</dbReference>
<dbReference type="Gene3D" id="2.40.70.10">
    <property type="entry name" value="Acid Proteases"/>
    <property type="match status" value="1"/>
</dbReference>
<organism evidence="21 22">
    <name type="scientific">Rubroshorea leprosula</name>
    <dbReference type="NCBI Taxonomy" id="152421"/>
    <lineage>
        <taxon>Eukaryota</taxon>
        <taxon>Viridiplantae</taxon>
        <taxon>Streptophyta</taxon>
        <taxon>Embryophyta</taxon>
        <taxon>Tracheophyta</taxon>
        <taxon>Spermatophyta</taxon>
        <taxon>Magnoliopsida</taxon>
        <taxon>eudicotyledons</taxon>
        <taxon>Gunneridae</taxon>
        <taxon>Pentapetalae</taxon>
        <taxon>rosids</taxon>
        <taxon>malvids</taxon>
        <taxon>Malvales</taxon>
        <taxon>Dipterocarpaceae</taxon>
        <taxon>Rubroshorea</taxon>
    </lineage>
</organism>
<sequence length="1436" mass="166275">MSQGDNTSTPPPTDDVNARMDIMQKAITDMSSIFRDYLQHQNNNNAPQNTSGNSQQTVDSREGNEQLTLVKQFQNMNPPSFKGVPDPDVAESWVNKLEKMFKLLKCTDGQKVELAVFTLEGEADDWWTAAQDGFSKRGKEVTWDKFVQAFYRKYFSAAVLERKELEFMNLKQDDMTVDEYQAKFSSLMKLAPHLVNDEVRKARKFQRGLKAFIRNKVVPQMLKTYDEVLATAQIIEQDMEEQKMETHDSKGKGKAINNQPFNKKPEQRGKRKIPKNNRPSFDFCKRYGKNHGGKECYWQTGACFKCGKTGHLIKDCPVLKGASQQPKDQDNKKPRVQERVLAITEQQVQNTPTIIKGKIPISFGNAHVLIDSRSTHSFVSPKYVPFLHVEPETLDCVLVVNTPSKEVLTSKTIYRSCRVMVEGKVLVADLILLGIVEFDVILGMDWLSTHYAMVDCYEKVVTFSAPNQPVIRFEGEKVGSFPLLVSCMQADKMLQHECYGYLAYVFESKDKPMSVEGIWVVEDFPDVFPKELPGLPPNREIEFTINLVLGTAPISQHPYRMALAELIELKKQLQELLDKGFIRLSTSPWGAPVRFVKKKDGSLRLCIDYRRLNQVTVKNKYPLPRIDDLFDQLQGARVFSKIDLRSGYYQLKVKPEDVMKTAFRSRYGHYEFLIMPFGLTNAPTAFMDLMNRIFQLYLDKFVIVFIDDILIFSPDEESHKEHLAIVLQILREKKLYAKFDKCDFWLNQISFLGHIVSKDGISIDPSKVEAVVKWERPTSVTEVRSFLGLARYYRRFVEGYSKISGPLTQLTRKNQKFKWTDKCEQSCQELKNRLVTAPILAIPNNGGNFMVYTDASHKGLGCVLMQHRRVIAYGSRQLKTHERNYPTYDLELAAIIFALKLWRHYLYGEEFEVHTDHQSLKYLFSQKELNLRQRRWMEYLNDYRCKIVYQPRKGNVVANALSRKSTGTLASLMVMEWKLLEEFKNLNVRFLPPKSDVLVSSLMVQPTLLSKIKEAQQKDSRLMEWMKDNEKSSKMGLHISDDGIIRLGDRICVPYNEGLRMELLQEAHKSNYTIHPRSTKMYHDLKETFWWKSMKKDVAKYVSKCLTCQVVKAEHQKLGGQLQPLPIPEWKWEAISMDFIVGLPKTRRQFDAIWEIVKLHGVPVSIVSDRDPRFIARFWRSFQKAMGTQLKLSIAYHPQTDGQSERTIQVLEDMLRACALDLPESWDDHFPLAEFAYNNSYHSNMKMAPYEALYGRRCRTPICWAEVGYGRVMGPDFVQQTTEKVKLIQQRLKVAQDRQKSYADNRRRPLEFEVGDHVFLKVSPTKGVYRFGLKGKLNPRYIGPFEILERVGEVAYRIALPPELSNVHNVFHVSVLRKYKPDPSHVINYEPLELKEDLSYTEQPTQILDRKEKVLRNKTVSLVKVLWRHHSENEAT</sequence>
<evidence type="ECO:0000256" key="3">
    <source>
        <dbReference type="ARBA" id="ARBA00022679"/>
    </source>
</evidence>
<feature type="domain" description="Integrase catalytic" evidence="20">
    <location>
        <begin position="1152"/>
        <end position="1257"/>
    </location>
</feature>
<evidence type="ECO:0000259" key="18">
    <source>
        <dbReference type="PROSITE" id="PS50158"/>
    </source>
</evidence>
<dbReference type="Pfam" id="PF03732">
    <property type="entry name" value="Retrotrans_gag"/>
    <property type="match status" value="1"/>
</dbReference>
<accession>A0AAV5MIS9</accession>
<dbReference type="GO" id="GO:0003677">
    <property type="term" value="F:DNA binding"/>
    <property type="evidence" value="ECO:0007669"/>
    <property type="project" value="UniProtKB-KW"/>
</dbReference>
<evidence type="ECO:0000259" key="20">
    <source>
        <dbReference type="PROSITE" id="PS50994"/>
    </source>
</evidence>
<keyword evidence="5" id="KW-0540">Nuclease</keyword>
<feature type="domain" description="CCHC-type" evidence="18">
    <location>
        <begin position="303"/>
        <end position="317"/>
    </location>
</feature>
<keyword evidence="4" id="KW-0548">Nucleotidyltransferase</keyword>
<evidence type="ECO:0000256" key="13">
    <source>
        <dbReference type="ARBA" id="ARBA00022932"/>
    </source>
</evidence>
<evidence type="ECO:0000256" key="15">
    <source>
        <dbReference type="ARBA" id="ARBA00023172"/>
    </source>
</evidence>
<dbReference type="SUPFAM" id="SSF56672">
    <property type="entry name" value="DNA/RNA polymerases"/>
    <property type="match status" value="1"/>
</dbReference>
<dbReference type="GO" id="GO:0003964">
    <property type="term" value="F:RNA-directed DNA polymerase activity"/>
    <property type="evidence" value="ECO:0007669"/>
    <property type="project" value="UniProtKB-KW"/>
</dbReference>
<keyword evidence="12" id="KW-0695">RNA-directed DNA polymerase</keyword>
<dbReference type="FunFam" id="3.10.20.370:FF:000001">
    <property type="entry name" value="Retrovirus-related Pol polyprotein from transposon 17.6-like protein"/>
    <property type="match status" value="1"/>
</dbReference>
<dbReference type="EC" id="2.7.7.49" evidence="1"/>
<evidence type="ECO:0000256" key="7">
    <source>
        <dbReference type="ARBA" id="ARBA00022750"/>
    </source>
</evidence>
<dbReference type="PANTHER" id="PTHR37984">
    <property type="entry name" value="PROTEIN CBG26694"/>
    <property type="match status" value="1"/>
</dbReference>
<dbReference type="SUPFAM" id="SSF53098">
    <property type="entry name" value="Ribonuclease H-like"/>
    <property type="match status" value="1"/>
</dbReference>
<keyword evidence="6" id="KW-0479">Metal-binding</keyword>
<dbReference type="InterPro" id="IPR043502">
    <property type="entry name" value="DNA/RNA_pol_sf"/>
</dbReference>
<dbReference type="InterPro" id="IPR005162">
    <property type="entry name" value="Retrotrans_gag_dom"/>
</dbReference>
<dbReference type="GO" id="GO:0015074">
    <property type="term" value="P:DNA integration"/>
    <property type="evidence" value="ECO:0007669"/>
    <property type="project" value="UniProtKB-KW"/>
</dbReference>
<dbReference type="Pfam" id="PF24626">
    <property type="entry name" value="SH3_Tf2-1"/>
    <property type="match status" value="1"/>
</dbReference>
<feature type="region of interest" description="Disordered" evidence="17">
    <location>
        <begin position="246"/>
        <end position="277"/>
    </location>
</feature>
<dbReference type="InterPro" id="IPR021109">
    <property type="entry name" value="Peptidase_aspartic_dom_sf"/>
</dbReference>
<dbReference type="GO" id="GO:0004519">
    <property type="term" value="F:endonuclease activity"/>
    <property type="evidence" value="ECO:0007669"/>
    <property type="project" value="UniProtKB-KW"/>
</dbReference>
<dbReference type="SUPFAM" id="SSF57756">
    <property type="entry name" value="Retrovirus zinc finger-like domains"/>
    <property type="match status" value="1"/>
</dbReference>
<dbReference type="Pfam" id="PF17921">
    <property type="entry name" value="Integrase_H2C2"/>
    <property type="match status" value="1"/>
</dbReference>
<feature type="region of interest" description="Disordered" evidence="17">
    <location>
        <begin position="41"/>
        <end position="62"/>
    </location>
</feature>
<keyword evidence="16" id="KW-0862">Zinc</keyword>
<evidence type="ECO:0000256" key="9">
    <source>
        <dbReference type="ARBA" id="ARBA00022801"/>
    </source>
</evidence>
<dbReference type="Gene3D" id="3.30.70.270">
    <property type="match status" value="2"/>
</dbReference>
<dbReference type="EMBL" id="BPVZ01000276">
    <property type="protein sequence ID" value="GKV48939.1"/>
    <property type="molecule type" value="Genomic_DNA"/>
</dbReference>
<dbReference type="GO" id="GO:0006508">
    <property type="term" value="P:proteolysis"/>
    <property type="evidence" value="ECO:0007669"/>
    <property type="project" value="UniProtKB-KW"/>
</dbReference>
<dbReference type="PANTHER" id="PTHR37984:SF5">
    <property type="entry name" value="PROTEIN NYNRIN-LIKE"/>
    <property type="match status" value="1"/>
</dbReference>
<dbReference type="PROSITE" id="PS50878">
    <property type="entry name" value="RT_POL"/>
    <property type="match status" value="1"/>
</dbReference>
<name>A0AAV5MIS9_9ROSI</name>
<dbReference type="Gene3D" id="4.10.60.10">
    <property type="entry name" value="Zinc finger, CCHC-type"/>
    <property type="match status" value="1"/>
</dbReference>
<keyword evidence="10" id="KW-0460">Magnesium</keyword>
<dbReference type="GO" id="GO:0008270">
    <property type="term" value="F:zinc ion binding"/>
    <property type="evidence" value="ECO:0007669"/>
    <property type="project" value="UniProtKB-KW"/>
</dbReference>
<dbReference type="InterPro" id="IPR043128">
    <property type="entry name" value="Rev_trsase/Diguanyl_cyclase"/>
</dbReference>
<evidence type="ECO:0000256" key="6">
    <source>
        <dbReference type="ARBA" id="ARBA00022723"/>
    </source>
</evidence>
<keyword evidence="7" id="KW-0064">Aspartyl protease</keyword>
<dbReference type="Pfam" id="PF17917">
    <property type="entry name" value="RT_RNaseH"/>
    <property type="match status" value="1"/>
</dbReference>
<evidence type="ECO:0000256" key="14">
    <source>
        <dbReference type="ARBA" id="ARBA00023125"/>
    </source>
</evidence>
<dbReference type="CDD" id="cd01647">
    <property type="entry name" value="RT_LTR"/>
    <property type="match status" value="1"/>
</dbReference>
<protein>
    <recommendedName>
        <fullName evidence="1">RNA-directed DNA polymerase</fullName>
        <ecNumber evidence="1">2.7.7.49</ecNumber>
    </recommendedName>
</protein>
<keyword evidence="22" id="KW-1185">Reference proteome</keyword>
<keyword evidence="16" id="KW-0863">Zinc-finger</keyword>
<dbReference type="InterPro" id="IPR041373">
    <property type="entry name" value="RT_RNaseH"/>
</dbReference>
<dbReference type="InterPro" id="IPR041588">
    <property type="entry name" value="Integrase_H2C2"/>
</dbReference>
<proteinExistence type="predicted"/>
<dbReference type="CDD" id="cd00303">
    <property type="entry name" value="retropepsin_like"/>
    <property type="match status" value="1"/>
</dbReference>
<dbReference type="InterPro" id="IPR001878">
    <property type="entry name" value="Znf_CCHC"/>
</dbReference>
<dbReference type="Pfam" id="PF00098">
    <property type="entry name" value="zf-CCHC"/>
    <property type="match status" value="1"/>
</dbReference>
<reference evidence="21 22" key="1">
    <citation type="journal article" date="2021" name="Commun. Biol.">
        <title>The genome of Shorea leprosula (Dipterocarpaceae) highlights the ecological relevance of drought in aseasonal tropical rainforests.</title>
        <authorList>
            <person name="Ng K.K.S."/>
            <person name="Kobayashi M.J."/>
            <person name="Fawcett J.A."/>
            <person name="Hatakeyama M."/>
            <person name="Paape T."/>
            <person name="Ng C.H."/>
            <person name="Ang C.C."/>
            <person name="Tnah L.H."/>
            <person name="Lee C.T."/>
            <person name="Nishiyama T."/>
            <person name="Sese J."/>
            <person name="O'Brien M.J."/>
            <person name="Copetti D."/>
            <person name="Mohd Noor M.I."/>
            <person name="Ong R.C."/>
            <person name="Putra M."/>
            <person name="Sireger I.Z."/>
            <person name="Indrioko S."/>
            <person name="Kosugi Y."/>
            <person name="Izuno A."/>
            <person name="Isagi Y."/>
            <person name="Lee S.L."/>
            <person name="Shimizu K.K."/>
        </authorList>
    </citation>
    <scope>NUCLEOTIDE SEQUENCE [LARGE SCALE GENOMIC DNA]</scope>
    <source>
        <strain evidence="21">214</strain>
    </source>
</reference>
<dbReference type="SMART" id="SM00343">
    <property type="entry name" value="ZnF_C2HC"/>
    <property type="match status" value="1"/>
</dbReference>
<evidence type="ECO:0000259" key="19">
    <source>
        <dbReference type="PROSITE" id="PS50878"/>
    </source>
</evidence>
<feature type="compositionally biased region" description="Polar residues" evidence="17">
    <location>
        <begin position="41"/>
        <end position="58"/>
    </location>
</feature>
<dbReference type="FunFam" id="3.30.70.270:FF:000020">
    <property type="entry name" value="Transposon Tf2-6 polyprotein-like Protein"/>
    <property type="match status" value="1"/>
</dbReference>
<keyword evidence="15" id="KW-0233">DNA recombination</keyword>
<keyword evidence="9" id="KW-0378">Hydrolase</keyword>
<dbReference type="Gene3D" id="3.10.10.10">
    <property type="entry name" value="HIV Type 1 Reverse Transcriptase, subunit A, domain 1"/>
    <property type="match status" value="1"/>
</dbReference>
<evidence type="ECO:0000256" key="16">
    <source>
        <dbReference type="PROSITE-ProRule" id="PRU00047"/>
    </source>
</evidence>
<evidence type="ECO:0000256" key="12">
    <source>
        <dbReference type="ARBA" id="ARBA00022918"/>
    </source>
</evidence>
<evidence type="ECO:0000256" key="17">
    <source>
        <dbReference type="SAM" id="MobiDB-lite"/>
    </source>
</evidence>
<dbReference type="Pfam" id="PF08284">
    <property type="entry name" value="RVP_2"/>
    <property type="match status" value="1"/>
</dbReference>
<evidence type="ECO:0000313" key="22">
    <source>
        <dbReference type="Proteomes" id="UP001054252"/>
    </source>
</evidence>
<dbReference type="InterPro" id="IPR000477">
    <property type="entry name" value="RT_dom"/>
</dbReference>
<dbReference type="Gene3D" id="3.30.420.10">
    <property type="entry name" value="Ribonuclease H-like superfamily/Ribonuclease H"/>
    <property type="match status" value="1"/>
</dbReference>
<evidence type="ECO:0000256" key="8">
    <source>
        <dbReference type="ARBA" id="ARBA00022759"/>
    </source>
</evidence>
<dbReference type="Pfam" id="PF00078">
    <property type="entry name" value="RVT_1"/>
    <property type="match status" value="1"/>
</dbReference>
<dbReference type="GO" id="GO:0006310">
    <property type="term" value="P:DNA recombination"/>
    <property type="evidence" value="ECO:0007669"/>
    <property type="project" value="UniProtKB-KW"/>
</dbReference>
<dbReference type="InterPro" id="IPR036875">
    <property type="entry name" value="Znf_CCHC_sf"/>
</dbReference>
<keyword evidence="3" id="KW-0808">Transferase</keyword>
<keyword evidence="13" id="KW-0239">DNA-directed DNA polymerase</keyword>
<dbReference type="GO" id="GO:0003887">
    <property type="term" value="F:DNA-directed DNA polymerase activity"/>
    <property type="evidence" value="ECO:0007669"/>
    <property type="project" value="UniProtKB-KW"/>
</dbReference>
<evidence type="ECO:0000256" key="11">
    <source>
        <dbReference type="ARBA" id="ARBA00022908"/>
    </source>
</evidence>
<comment type="caution">
    <text evidence="21">The sequence shown here is derived from an EMBL/GenBank/DDBJ whole genome shotgun (WGS) entry which is preliminary data.</text>
</comment>
<evidence type="ECO:0000256" key="2">
    <source>
        <dbReference type="ARBA" id="ARBA00022670"/>
    </source>
</evidence>
<dbReference type="GO" id="GO:0004190">
    <property type="term" value="F:aspartic-type endopeptidase activity"/>
    <property type="evidence" value="ECO:0007669"/>
    <property type="project" value="UniProtKB-KW"/>
</dbReference>
<dbReference type="InterPro" id="IPR012337">
    <property type="entry name" value="RNaseH-like_sf"/>
</dbReference>
<dbReference type="Proteomes" id="UP001054252">
    <property type="component" value="Unassembled WGS sequence"/>
</dbReference>
<evidence type="ECO:0000256" key="4">
    <source>
        <dbReference type="ARBA" id="ARBA00022695"/>
    </source>
</evidence>
<dbReference type="InterPro" id="IPR001584">
    <property type="entry name" value="Integrase_cat-core"/>
</dbReference>
<evidence type="ECO:0000256" key="5">
    <source>
        <dbReference type="ARBA" id="ARBA00022722"/>
    </source>
</evidence>
<dbReference type="Gene3D" id="1.10.340.70">
    <property type="match status" value="1"/>
</dbReference>
<evidence type="ECO:0000313" key="21">
    <source>
        <dbReference type="EMBL" id="GKV48939.1"/>
    </source>
</evidence>
<keyword evidence="14" id="KW-0238">DNA-binding</keyword>
<feature type="domain" description="Reverse transcriptase" evidence="19">
    <location>
        <begin position="577"/>
        <end position="756"/>
    </location>
</feature>
<keyword evidence="8" id="KW-0255">Endonuclease</keyword>
<dbReference type="PROSITE" id="PS50158">
    <property type="entry name" value="ZF_CCHC"/>
    <property type="match status" value="1"/>
</dbReference>
<dbReference type="InterPro" id="IPR036397">
    <property type="entry name" value="RNaseH_sf"/>
</dbReference>
<dbReference type="InterPro" id="IPR050951">
    <property type="entry name" value="Retrovirus_Pol_polyprotein"/>
</dbReference>
<dbReference type="CDD" id="cd09274">
    <property type="entry name" value="RNase_HI_RT_Ty3"/>
    <property type="match status" value="1"/>
</dbReference>
<evidence type="ECO:0000256" key="1">
    <source>
        <dbReference type="ARBA" id="ARBA00012493"/>
    </source>
</evidence>